<dbReference type="AlphaFoldDB" id="A0A395JFL4"/>
<accession>A0A395JFL4</accession>
<reference evidence="1 2" key="1">
    <citation type="submission" date="2018-06" db="EMBL/GenBank/DDBJ databases">
        <title>Genomic Encyclopedia of Type Strains, Phase IV (KMG-IV): sequencing the most valuable type-strain genomes for metagenomic binning, comparative biology and taxonomic classification.</title>
        <authorList>
            <person name="Goeker M."/>
        </authorList>
    </citation>
    <scope>NUCLEOTIDE SEQUENCE [LARGE SCALE GENOMIC DNA]</scope>
    <source>
        <strain evidence="1 2">DSM 24032</strain>
    </source>
</reference>
<sequence length="108" mass="12561">MKIYYEKYDDTVQYLNNDKVADWQPSSEKITVEISGPELVLTTEYANNVTATYTMTIIEQHDMRVVAQHLDEHLGIMIFVQSPQETDQATLTLMNANYIVGRYLRRVK</sequence>
<proteinExistence type="predicted"/>
<evidence type="ECO:0000313" key="1">
    <source>
        <dbReference type="EMBL" id="RBP47120.1"/>
    </source>
</evidence>
<evidence type="ECO:0000313" key="2">
    <source>
        <dbReference type="Proteomes" id="UP000253083"/>
    </source>
</evidence>
<dbReference type="Proteomes" id="UP000253083">
    <property type="component" value="Unassembled WGS sequence"/>
</dbReference>
<gene>
    <name evidence="1" type="ORF">DFR28_11083</name>
</gene>
<dbReference type="InParanoid" id="A0A395JFL4"/>
<organism evidence="1 2">
    <name type="scientific">Arenicella xantha</name>
    <dbReference type="NCBI Taxonomy" id="644221"/>
    <lineage>
        <taxon>Bacteria</taxon>
        <taxon>Pseudomonadati</taxon>
        <taxon>Pseudomonadota</taxon>
        <taxon>Gammaproteobacteria</taxon>
        <taxon>Arenicellales</taxon>
        <taxon>Arenicellaceae</taxon>
        <taxon>Arenicella</taxon>
    </lineage>
</organism>
<name>A0A395JFL4_9GAMM</name>
<comment type="caution">
    <text evidence="1">The sequence shown here is derived from an EMBL/GenBank/DDBJ whole genome shotgun (WGS) entry which is preliminary data.</text>
</comment>
<dbReference type="RefSeq" id="WP_113956002.1">
    <property type="nucleotide sequence ID" value="NZ_QNRT01000010.1"/>
</dbReference>
<keyword evidence="2" id="KW-1185">Reference proteome</keyword>
<dbReference type="EMBL" id="QNRT01000010">
    <property type="protein sequence ID" value="RBP47120.1"/>
    <property type="molecule type" value="Genomic_DNA"/>
</dbReference>
<protein>
    <submittedName>
        <fullName evidence="1">Uncharacterized protein</fullName>
    </submittedName>
</protein>